<dbReference type="GO" id="GO:0006654">
    <property type="term" value="P:phosphatidic acid biosynthetic process"/>
    <property type="evidence" value="ECO:0007669"/>
    <property type="project" value="TreeGrafter"/>
</dbReference>
<evidence type="ECO:0000256" key="1">
    <source>
        <dbReference type="ARBA" id="ARBA00006484"/>
    </source>
</evidence>
<evidence type="ECO:0000256" key="2">
    <source>
        <dbReference type="ARBA" id="ARBA00022857"/>
    </source>
</evidence>
<keyword evidence="2" id="KW-0521">NADP</keyword>
<protein>
    <submittedName>
        <fullName evidence="5">Putative short chain dehydrogenase/reductase</fullName>
    </submittedName>
</protein>
<dbReference type="GO" id="GO:0005811">
    <property type="term" value="C:lipid droplet"/>
    <property type="evidence" value="ECO:0007669"/>
    <property type="project" value="TreeGrafter"/>
</dbReference>
<dbReference type="PROSITE" id="PS00061">
    <property type="entry name" value="ADH_SHORT"/>
    <property type="match status" value="1"/>
</dbReference>
<dbReference type="GO" id="GO:0000140">
    <property type="term" value="F:acylglycerone-phosphate reductase (NADP+) activity"/>
    <property type="evidence" value="ECO:0007669"/>
    <property type="project" value="TreeGrafter"/>
</dbReference>
<dbReference type="Pfam" id="PF00106">
    <property type="entry name" value="adh_short"/>
    <property type="match status" value="1"/>
</dbReference>
<dbReference type="AlphaFoldDB" id="A0A6A5YGU8"/>
<dbReference type="GO" id="GO:0005783">
    <property type="term" value="C:endoplasmic reticulum"/>
    <property type="evidence" value="ECO:0007669"/>
    <property type="project" value="TreeGrafter"/>
</dbReference>
<dbReference type="Gene3D" id="3.40.50.720">
    <property type="entry name" value="NAD(P)-binding Rossmann-like Domain"/>
    <property type="match status" value="1"/>
</dbReference>
<dbReference type="SUPFAM" id="SSF51735">
    <property type="entry name" value="NAD(P)-binding Rossmann-fold domains"/>
    <property type="match status" value="1"/>
</dbReference>
<evidence type="ECO:0000256" key="3">
    <source>
        <dbReference type="ARBA" id="ARBA00023002"/>
    </source>
</evidence>
<dbReference type="GO" id="GO:0019433">
    <property type="term" value="P:triglyceride catabolic process"/>
    <property type="evidence" value="ECO:0007669"/>
    <property type="project" value="TreeGrafter"/>
</dbReference>
<dbReference type="PANTHER" id="PTHR44169">
    <property type="entry name" value="NADPH-DEPENDENT 1-ACYLDIHYDROXYACETONE PHOSPHATE REDUCTASE"/>
    <property type="match status" value="1"/>
</dbReference>
<proteinExistence type="inferred from homology"/>
<dbReference type="PANTHER" id="PTHR44169:SF6">
    <property type="entry name" value="NADPH-DEPENDENT 1-ACYLDIHYDROXYACETONE PHOSPHATE REDUCTASE"/>
    <property type="match status" value="1"/>
</dbReference>
<organism evidence="5 6">
    <name type="scientific">Lophiotrema nucula</name>
    <dbReference type="NCBI Taxonomy" id="690887"/>
    <lineage>
        <taxon>Eukaryota</taxon>
        <taxon>Fungi</taxon>
        <taxon>Dikarya</taxon>
        <taxon>Ascomycota</taxon>
        <taxon>Pezizomycotina</taxon>
        <taxon>Dothideomycetes</taxon>
        <taxon>Pleosporomycetidae</taxon>
        <taxon>Pleosporales</taxon>
        <taxon>Lophiotremataceae</taxon>
        <taxon>Lophiotrema</taxon>
    </lineage>
</organism>
<evidence type="ECO:0000313" key="6">
    <source>
        <dbReference type="Proteomes" id="UP000799770"/>
    </source>
</evidence>
<name>A0A6A5YGU8_9PLEO</name>
<accession>A0A6A5YGU8</accession>
<sequence>MTLMKTVLITGCSPGGIGHALAIEFKQRGLRVFATGRNLEKLGDLEELGVECIPLAVDDPMSVAACHATVTAMLDGKGLDYLLNNAGAIFRPATETDLDACKTMFGANVFGVIDMCQTFLPELIMAKGKVINIGSVAAHIPLPFMSIYSASKAALYAYSETMRVELAPLGVKVTYVMTGNVKTNNLSSRYHLDMSSPWYPVNDIFEKEQHKAATTGMHPAEFAKQLADQATRTHKNTIWVGDGALLCRIIGSLEYYLPFRLWPATSSYVYQMNRISIHSG</sequence>
<dbReference type="InterPro" id="IPR020904">
    <property type="entry name" value="Sc_DH/Rdtase_CS"/>
</dbReference>
<keyword evidence="6" id="KW-1185">Reference proteome</keyword>
<evidence type="ECO:0000313" key="5">
    <source>
        <dbReference type="EMBL" id="KAF2105567.1"/>
    </source>
</evidence>
<dbReference type="OrthoDB" id="2102561at2759"/>
<gene>
    <name evidence="5" type="ORF">BDV96DRAFT_592303</name>
</gene>
<keyword evidence="3" id="KW-0560">Oxidoreductase</keyword>
<dbReference type="InterPro" id="IPR036291">
    <property type="entry name" value="NAD(P)-bd_dom_sf"/>
</dbReference>
<dbReference type="InterPro" id="IPR002347">
    <property type="entry name" value="SDR_fam"/>
</dbReference>
<reference evidence="5" key="1">
    <citation type="journal article" date="2020" name="Stud. Mycol.">
        <title>101 Dothideomycetes genomes: a test case for predicting lifestyles and emergence of pathogens.</title>
        <authorList>
            <person name="Haridas S."/>
            <person name="Albert R."/>
            <person name="Binder M."/>
            <person name="Bloem J."/>
            <person name="Labutti K."/>
            <person name="Salamov A."/>
            <person name="Andreopoulos B."/>
            <person name="Baker S."/>
            <person name="Barry K."/>
            <person name="Bills G."/>
            <person name="Bluhm B."/>
            <person name="Cannon C."/>
            <person name="Castanera R."/>
            <person name="Culley D."/>
            <person name="Daum C."/>
            <person name="Ezra D."/>
            <person name="Gonzalez J."/>
            <person name="Henrissat B."/>
            <person name="Kuo A."/>
            <person name="Liang C."/>
            <person name="Lipzen A."/>
            <person name="Lutzoni F."/>
            <person name="Magnuson J."/>
            <person name="Mondo S."/>
            <person name="Nolan M."/>
            <person name="Ohm R."/>
            <person name="Pangilinan J."/>
            <person name="Park H.-J."/>
            <person name="Ramirez L."/>
            <person name="Alfaro M."/>
            <person name="Sun H."/>
            <person name="Tritt A."/>
            <person name="Yoshinaga Y."/>
            <person name="Zwiers L.-H."/>
            <person name="Turgeon B."/>
            <person name="Goodwin S."/>
            <person name="Spatafora J."/>
            <person name="Crous P."/>
            <person name="Grigoriev I."/>
        </authorList>
    </citation>
    <scope>NUCLEOTIDE SEQUENCE</scope>
    <source>
        <strain evidence="5">CBS 627.86</strain>
    </source>
</reference>
<dbReference type="PRINTS" id="PR00081">
    <property type="entry name" value="GDHRDH"/>
</dbReference>
<comment type="similarity">
    <text evidence="1 4">Belongs to the short-chain dehydrogenases/reductases (SDR) family.</text>
</comment>
<dbReference type="GO" id="GO:0004806">
    <property type="term" value="F:triacylglycerol lipase activity"/>
    <property type="evidence" value="ECO:0007669"/>
    <property type="project" value="TreeGrafter"/>
</dbReference>
<dbReference type="EMBL" id="ML977377">
    <property type="protein sequence ID" value="KAF2105567.1"/>
    <property type="molecule type" value="Genomic_DNA"/>
</dbReference>
<dbReference type="Proteomes" id="UP000799770">
    <property type="component" value="Unassembled WGS sequence"/>
</dbReference>
<dbReference type="PRINTS" id="PR00080">
    <property type="entry name" value="SDRFAMILY"/>
</dbReference>
<evidence type="ECO:0000256" key="4">
    <source>
        <dbReference type="RuleBase" id="RU000363"/>
    </source>
</evidence>